<organism evidence="2 3">
    <name type="scientific">Cylicostephanus goldi</name>
    <name type="common">Nematode worm</name>
    <dbReference type="NCBI Taxonomy" id="71465"/>
    <lineage>
        <taxon>Eukaryota</taxon>
        <taxon>Metazoa</taxon>
        <taxon>Ecdysozoa</taxon>
        <taxon>Nematoda</taxon>
        <taxon>Chromadorea</taxon>
        <taxon>Rhabditida</taxon>
        <taxon>Rhabditina</taxon>
        <taxon>Rhabditomorpha</taxon>
        <taxon>Strongyloidea</taxon>
        <taxon>Strongylidae</taxon>
        <taxon>Cylicostephanus</taxon>
    </lineage>
</organism>
<dbReference type="EMBL" id="UYRV01026034">
    <property type="protein sequence ID" value="VDK78567.1"/>
    <property type="molecule type" value="Genomic_DNA"/>
</dbReference>
<protein>
    <submittedName>
        <fullName evidence="2">Uncharacterized protein</fullName>
    </submittedName>
</protein>
<sequence length="221" mass="23130">MAGTPMELLNISTILSSDHPEIAEEQDANTAGNVIARNTSGSTTGGKTSTSSFTKLSDDDGAAEGAQEGGDGTDGDKVGGALITSCVDSGIGGTISTHSELSTLCFSPMAESTPKPQTRASAGEKSKRKLSQGSSFDDDIVSFLDLPMDSSSDSITDEFFVSKFILAEQIFSVQLPSNPLIRKLKIVPSRNLLVGSFIFSLPGSSGTRTIHAISFLMNIRK</sequence>
<dbReference type="OrthoDB" id="10252077at2759"/>
<keyword evidence="3" id="KW-1185">Reference proteome</keyword>
<evidence type="ECO:0000256" key="1">
    <source>
        <dbReference type="SAM" id="MobiDB-lite"/>
    </source>
</evidence>
<name>A0A3P6T0T9_CYLGO</name>
<dbReference type="Proteomes" id="UP000271889">
    <property type="component" value="Unassembled WGS sequence"/>
</dbReference>
<dbReference type="PROSITE" id="PS51835">
    <property type="entry name" value="DENN_C9ORF72"/>
    <property type="match status" value="1"/>
</dbReference>
<feature type="region of interest" description="Disordered" evidence="1">
    <location>
        <begin position="108"/>
        <end position="133"/>
    </location>
</feature>
<dbReference type="InterPro" id="IPR027819">
    <property type="entry name" value="C9orf72"/>
</dbReference>
<dbReference type="AlphaFoldDB" id="A0A3P6T0T9"/>
<dbReference type="GO" id="GO:0005085">
    <property type="term" value="F:guanyl-nucleotide exchange factor activity"/>
    <property type="evidence" value="ECO:0007669"/>
    <property type="project" value="InterPro"/>
</dbReference>
<evidence type="ECO:0000313" key="3">
    <source>
        <dbReference type="Proteomes" id="UP000271889"/>
    </source>
</evidence>
<reference evidence="2 3" key="1">
    <citation type="submission" date="2018-11" db="EMBL/GenBank/DDBJ databases">
        <authorList>
            <consortium name="Pathogen Informatics"/>
        </authorList>
    </citation>
    <scope>NUCLEOTIDE SEQUENCE [LARGE SCALE GENOMIC DNA]</scope>
</reference>
<accession>A0A3P6T0T9</accession>
<proteinExistence type="predicted"/>
<feature type="compositionally biased region" description="Low complexity" evidence="1">
    <location>
        <begin position="39"/>
        <end position="55"/>
    </location>
</feature>
<evidence type="ECO:0000313" key="2">
    <source>
        <dbReference type="EMBL" id="VDK78567.1"/>
    </source>
</evidence>
<feature type="compositionally biased region" description="Polar residues" evidence="1">
    <location>
        <begin position="28"/>
        <end position="38"/>
    </location>
</feature>
<feature type="region of interest" description="Disordered" evidence="1">
    <location>
        <begin position="17"/>
        <end position="78"/>
    </location>
</feature>
<gene>
    <name evidence="2" type="ORF">CGOC_LOCUS7469</name>
</gene>